<accession>A0A4Z2F2I1</accession>
<feature type="region of interest" description="Disordered" evidence="1">
    <location>
        <begin position="35"/>
        <end position="75"/>
    </location>
</feature>
<protein>
    <submittedName>
        <fullName evidence="2">Uncharacterized protein</fullName>
    </submittedName>
</protein>
<feature type="compositionally biased region" description="Polar residues" evidence="1">
    <location>
        <begin position="62"/>
        <end position="75"/>
    </location>
</feature>
<dbReference type="AlphaFoldDB" id="A0A4Z2F2I1"/>
<sequence>MKPLAEADGGALQRAPKLERDEINCRAVAVEELYPSAGAPGREAETTHEGQAPPGGGHVYYNNKTDSSQLLAANE</sequence>
<comment type="caution">
    <text evidence="2">The sequence shown here is derived from an EMBL/GenBank/DDBJ whole genome shotgun (WGS) entry which is preliminary data.</text>
</comment>
<evidence type="ECO:0000313" key="3">
    <source>
        <dbReference type="Proteomes" id="UP000314294"/>
    </source>
</evidence>
<evidence type="ECO:0000256" key="1">
    <source>
        <dbReference type="SAM" id="MobiDB-lite"/>
    </source>
</evidence>
<dbReference type="Proteomes" id="UP000314294">
    <property type="component" value="Unassembled WGS sequence"/>
</dbReference>
<evidence type="ECO:0000313" key="2">
    <source>
        <dbReference type="EMBL" id="TNN35436.1"/>
    </source>
</evidence>
<name>A0A4Z2F2I1_9TELE</name>
<keyword evidence="3" id="KW-1185">Reference proteome</keyword>
<reference evidence="2 3" key="1">
    <citation type="submission" date="2019-03" db="EMBL/GenBank/DDBJ databases">
        <title>First draft genome of Liparis tanakae, snailfish: a comprehensive survey of snailfish specific genes.</title>
        <authorList>
            <person name="Kim W."/>
            <person name="Song I."/>
            <person name="Jeong J.-H."/>
            <person name="Kim D."/>
            <person name="Kim S."/>
            <person name="Ryu S."/>
            <person name="Song J.Y."/>
            <person name="Lee S.K."/>
        </authorList>
    </citation>
    <scope>NUCLEOTIDE SEQUENCE [LARGE SCALE GENOMIC DNA]</scope>
    <source>
        <tissue evidence="2">Muscle</tissue>
    </source>
</reference>
<dbReference type="EMBL" id="SRLO01001769">
    <property type="protein sequence ID" value="TNN35436.1"/>
    <property type="molecule type" value="Genomic_DNA"/>
</dbReference>
<proteinExistence type="predicted"/>
<organism evidence="2 3">
    <name type="scientific">Liparis tanakae</name>
    <name type="common">Tanaka's snailfish</name>
    <dbReference type="NCBI Taxonomy" id="230148"/>
    <lineage>
        <taxon>Eukaryota</taxon>
        <taxon>Metazoa</taxon>
        <taxon>Chordata</taxon>
        <taxon>Craniata</taxon>
        <taxon>Vertebrata</taxon>
        <taxon>Euteleostomi</taxon>
        <taxon>Actinopterygii</taxon>
        <taxon>Neopterygii</taxon>
        <taxon>Teleostei</taxon>
        <taxon>Neoteleostei</taxon>
        <taxon>Acanthomorphata</taxon>
        <taxon>Eupercaria</taxon>
        <taxon>Perciformes</taxon>
        <taxon>Cottioidei</taxon>
        <taxon>Cottales</taxon>
        <taxon>Liparidae</taxon>
        <taxon>Liparis</taxon>
    </lineage>
</organism>
<gene>
    <name evidence="2" type="ORF">EYF80_054397</name>
</gene>